<evidence type="ECO:0000256" key="1">
    <source>
        <dbReference type="ARBA" id="ARBA00002832"/>
    </source>
</evidence>
<comment type="subcellular location">
    <subcellularLocation>
        <location evidence="2 9">Cytoplasm</location>
    </subcellularLocation>
</comment>
<comment type="subunit">
    <text evidence="4 9">Heterodimer of two subunits, one of which binds GTP.</text>
</comment>
<dbReference type="GO" id="GO:0005737">
    <property type="term" value="C:cytoplasm"/>
    <property type="evidence" value="ECO:0007669"/>
    <property type="project" value="UniProtKB-SubCell"/>
</dbReference>
<dbReference type="Gene3D" id="3.30.420.60">
    <property type="entry name" value="eRF1 domain 2"/>
    <property type="match status" value="1"/>
</dbReference>
<evidence type="ECO:0000256" key="4">
    <source>
        <dbReference type="ARBA" id="ARBA00011520"/>
    </source>
</evidence>
<dbReference type="HAMAP" id="MF_00424">
    <property type="entry name" value="Rel_fact_arch_1"/>
    <property type="match status" value="1"/>
</dbReference>
<dbReference type="PATRIC" id="fig|1392998.3.peg.235"/>
<dbReference type="NCBIfam" id="TIGR03676">
    <property type="entry name" value="aRF1_eRF1"/>
    <property type="match status" value="1"/>
</dbReference>
<dbReference type="InterPro" id="IPR020918">
    <property type="entry name" value="Peptide_chain-rel_aRF1"/>
</dbReference>
<dbReference type="InterPro" id="IPR005140">
    <property type="entry name" value="eRF1_Pelota-like_N"/>
</dbReference>
<dbReference type="FunFam" id="3.30.420.60:FF:000003">
    <property type="entry name" value="Peptide chain release factor subunit 1"/>
    <property type="match status" value="1"/>
</dbReference>
<comment type="caution">
    <text evidence="11">The sequence shown here is derived from an EMBL/GenBank/DDBJ whole genome shotgun (WGS) entry which is preliminary data.</text>
</comment>
<dbReference type="AlphaFoldDB" id="A0A062V3A6"/>
<evidence type="ECO:0000256" key="3">
    <source>
        <dbReference type="ARBA" id="ARBA00005326"/>
    </source>
</evidence>
<gene>
    <name evidence="9" type="primary">prf1</name>
    <name evidence="11" type="ORF">ANME2D_00627</name>
</gene>
<dbReference type="Pfam" id="PF03463">
    <property type="entry name" value="eRF1_1"/>
    <property type="match status" value="1"/>
</dbReference>
<evidence type="ECO:0000256" key="5">
    <source>
        <dbReference type="ARBA" id="ARBA00019723"/>
    </source>
</evidence>
<dbReference type="Gene3D" id="3.30.1330.30">
    <property type="match status" value="1"/>
</dbReference>
<dbReference type="Pfam" id="PF03464">
    <property type="entry name" value="eRF1_2"/>
    <property type="match status" value="1"/>
</dbReference>
<dbReference type="Gene3D" id="1.20.5.170">
    <property type="match status" value="1"/>
</dbReference>
<reference evidence="11 12" key="1">
    <citation type="journal article" date="2013" name="Nature">
        <title>Anaerobic oxidation of methane coupled to nitrate reduction in a novel archaeal lineage.</title>
        <authorList>
            <person name="Haroon M.F."/>
            <person name="Hu S."/>
            <person name="Shi Y."/>
            <person name="Imelfort M."/>
            <person name="Keller J."/>
            <person name="Hugenholtz P."/>
            <person name="Yuan Z."/>
            <person name="Tyson G.W."/>
        </authorList>
    </citation>
    <scope>NUCLEOTIDE SEQUENCE [LARGE SCALE GENOMIC DNA]</scope>
    <source>
        <strain evidence="11 12">ANME-2d</strain>
    </source>
</reference>
<dbReference type="SUPFAM" id="SSF55481">
    <property type="entry name" value="N-terminal domain of eukaryotic peptide chain release factor subunit 1, ERF1"/>
    <property type="match status" value="1"/>
</dbReference>
<proteinExistence type="inferred from homology"/>
<dbReference type="SUPFAM" id="SSF53137">
    <property type="entry name" value="Translational machinery components"/>
    <property type="match status" value="1"/>
</dbReference>
<dbReference type="PANTHER" id="PTHR10113">
    <property type="entry name" value="PEPTIDE CHAIN RELEASE FACTOR SUBUNIT 1"/>
    <property type="match status" value="1"/>
</dbReference>
<dbReference type="FunFam" id="3.30.960.10:FF:000003">
    <property type="entry name" value="Peptide chain release factor subunit 1"/>
    <property type="match status" value="1"/>
</dbReference>
<evidence type="ECO:0000256" key="2">
    <source>
        <dbReference type="ARBA" id="ARBA00004496"/>
    </source>
</evidence>
<evidence type="ECO:0000259" key="10">
    <source>
        <dbReference type="SMART" id="SM01194"/>
    </source>
</evidence>
<evidence type="ECO:0000256" key="8">
    <source>
        <dbReference type="ARBA" id="ARBA00031168"/>
    </source>
</evidence>
<dbReference type="EMBL" id="JMIY01000001">
    <property type="protein sequence ID" value="KCZ73556.1"/>
    <property type="molecule type" value="Genomic_DNA"/>
</dbReference>
<organism evidence="11 12">
    <name type="scientific">Candidatus Methanoperedens nitratireducens</name>
    <dbReference type="NCBI Taxonomy" id="1392998"/>
    <lineage>
        <taxon>Archaea</taxon>
        <taxon>Methanobacteriati</taxon>
        <taxon>Methanobacteriota</taxon>
        <taxon>Stenosarchaea group</taxon>
        <taxon>Methanomicrobia</taxon>
        <taxon>Methanosarcinales</taxon>
        <taxon>ANME-2 cluster</taxon>
        <taxon>Candidatus Methanoperedentaceae</taxon>
        <taxon>Candidatus Methanoperedens</taxon>
    </lineage>
</organism>
<feature type="domain" description="eRF1/Pelota-like N-terminal" evidence="10">
    <location>
        <begin position="1"/>
        <end position="136"/>
    </location>
</feature>
<dbReference type="InterPro" id="IPR005142">
    <property type="entry name" value="eRF1_3"/>
</dbReference>
<dbReference type="InterPro" id="IPR042226">
    <property type="entry name" value="eFR1_2_sf"/>
</dbReference>
<evidence type="ECO:0000256" key="6">
    <source>
        <dbReference type="ARBA" id="ARBA00022490"/>
    </source>
</evidence>
<dbReference type="Gene3D" id="3.30.960.10">
    <property type="entry name" value="eRF1 domain 1"/>
    <property type="match status" value="1"/>
</dbReference>
<comment type="function">
    <text evidence="1 9">Directs the termination of nascent peptide synthesis (translation) in response to the termination codons UAA, UAG and UGA.</text>
</comment>
<sequence>MIESEAHKKYEFKRTLEALRSKHGRGTELISLYIPHDKQISDITSQLREEFGQASNIKSRVTRQNVQGAIESLLSRLKLIPKAPENGVVIFCGAVDIGANKTEMQTYIIEPPEPIKSYKYHCDSSFLLTPLEDMLHEKKTYGLIVLDRREATVGLLRGKHIEPMAHLTSSVPGKQRKGGQSSHRFQQLRLIAINEFYTRIGEVASEVFVAVDPKDFEGIFIGGPSPTKEEFESGEYFHHEIQKKILGLYDVAYTDESGLYELFDKLGEALQDVEVVKEKKHMERFLKELVSDTGLASYGDEQVRKNLQMGSVETLLLSDELRKARLTIKCNNSDFEDKRTVTKKPGEEEYQPGNCPKCGSSLKVAESVDIVDELSTLADQMGTNVVFVSSDFEEGNQLLTAFGGIGAILRYKTGI</sequence>
<accession>A0A062V3A6</accession>
<name>A0A062V3A6_9EURY</name>
<dbReference type="InterPro" id="IPR004403">
    <property type="entry name" value="Peptide_chain-rel_eRF1/aRF1"/>
</dbReference>
<keyword evidence="7 9" id="KW-0648">Protein biosynthesis</keyword>
<dbReference type="OrthoDB" id="1011at2157"/>
<dbReference type="SUPFAM" id="SSF55315">
    <property type="entry name" value="L30e-like"/>
    <property type="match status" value="1"/>
</dbReference>
<keyword evidence="12" id="KW-1185">Reference proteome</keyword>
<keyword evidence="6 9" id="KW-0963">Cytoplasm</keyword>
<comment type="similarity">
    <text evidence="3 9">Belongs to the eukaryotic release factor 1 family.</text>
</comment>
<evidence type="ECO:0000313" key="11">
    <source>
        <dbReference type="EMBL" id="KCZ73556.1"/>
    </source>
</evidence>
<evidence type="ECO:0000313" key="12">
    <source>
        <dbReference type="Proteomes" id="UP000027153"/>
    </source>
</evidence>
<dbReference type="Pfam" id="PF03465">
    <property type="entry name" value="eRF1_3"/>
    <property type="match status" value="1"/>
</dbReference>
<dbReference type="InterPro" id="IPR029064">
    <property type="entry name" value="Ribosomal_eL30-like_sf"/>
</dbReference>
<dbReference type="InterPro" id="IPR024049">
    <property type="entry name" value="eRF1_1_sf"/>
</dbReference>
<dbReference type="Proteomes" id="UP000027153">
    <property type="component" value="Unassembled WGS sequence"/>
</dbReference>
<evidence type="ECO:0000256" key="7">
    <source>
        <dbReference type="ARBA" id="ARBA00022917"/>
    </source>
</evidence>
<dbReference type="SMART" id="SM01194">
    <property type="entry name" value="eRF1_1"/>
    <property type="match status" value="1"/>
</dbReference>
<evidence type="ECO:0000256" key="9">
    <source>
        <dbReference type="HAMAP-Rule" id="MF_00424"/>
    </source>
</evidence>
<protein>
    <recommendedName>
        <fullName evidence="5 9">Peptide chain release factor subunit 1</fullName>
    </recommendedName>
    <alternativeName>
        <fullName evidence="8 9">Translation termination factor aRF1</fullName>
    </alternativeName>
</protein>
<dbReference type="RefSeq" id="WP_048089052.1">
    <property type="nucleotide sequence ID" value="NZ_JMIY01000001.1"/>
</dbReference>
<dbReference type="FunFam" id="3.30.1330.30:FF:000032">
    <property type="entry name" value="Eukaryotic peptide chain release factor subunit 1"/>
    <property type="match status" value="1"/>
</dbReference>
<dbReference type="GO" id="GO:0016149">
    <property type="term" value="F:translation release factor activity, codon specific"/>
    <property type="evidence" value="ECO:0007669"/>
    <property type="project" value="UniProtKB-UniRule"/>
</dbReference>
<dbReference type="InterPro" id="IPR005141">
    <property type="entry name" value="eRF1_2"/>
</dbReference>